<organism evidence="5 6">
    <name type="scientific">Naematelia encephala</name>
    <dbReference type="NCBI Taxonomy" id="71784"/>
    <lineage>
        <taxon>Eukaryota</taxon>
        <taxon>Fungi</taxon>
        <taxon>Dikarya</taxon>
        <taxon>Basidiomycota</taxon>
        <taxon>Agaricomycotina</taxon>
        <taxon>Tremellomycetes</taxon>
        <taxon>Tremellales</taxon>
        <taxon>Naemateliaceae</taxon>
        <taxon>Naematelia</taxon>
    </lineage>
</organism>
<evidence type="ECO:0000313" key="5">
    <source>
        <dbReference type="EMBL" id="ORY25461.1"/>
    </source>
</evidence>
<dbReference type="InParanoid" id="A0A1Y2ASD4"/>
<dbReference type="Proteomes" id="UP000193986">
    <property type="component" value="Unassembled WGS sequence"/>
</dbReference>
<dbReference type="STRING" id="71784.A0A1Y2ASD4"/>
<name>A0A1Y2ASD4_9TREE</name>
<dbReference type="Pfam" id="PF00389">
    <property type="entry name" value="2-Hacid_dh"/>
    <property type="match status" value="1"/>
</dbReference>
<feature type="domain" description="D-isomer specific 2-hydroxyacid dehydrogenase NAD-binding" evidence="4">
    <location>
        <begin position="129"/>
        <end position="302"/>
    </location>
</feature>
<gene>
    <name evidence="5" type="ORF">BCR39DRAFT_544180</name>
</gene>
<dbReference type="OrthoDB" id="298012at2759"/>
<evidence type="ECO:0000256" key="2">
    <source>
        <dbReference type="RuleBase" id="RU003719"/>
    </source>
</evidence>
<dbReference type="GO" id="GO:0016618">
    <property type="term" value="F:hydroxypyruvate reductase [NAD(P)H] activity"/>
    <property type="evidence" value="ECO:0007669"/>
    <property type="project" value="TreeGrafter"/>
</dbReference>
<dbReference type="InterPro" id="IPR050223">
    <property type="entry name" value="D-isomer_2-hydroxyacid_DH"/>
</dbReference>
<dbReference type="InterPro" id="IPR029753">
    <property type="entry name" value="D-isomer_DH_CS"/>
</dbReference>
<dbReference type="EMBL" id="MCFC01000057">
    <property type="protein sequence ID" value="ORY25461.1"/>
    <property type="molecule type" value="Genomic_DNA"/>
</dbReference>
<dbReference type="Gene3D" id="3.40.50.720">
    <property type="entry name" value="NAD(P)-binding Rossmann-like Domain"/>
    <property type="match status" value="2"/>
</dbReference>
<dbReference type="GO" id="GO:0051287">
    <property type="term" value="F:NAD binding"/>
    <property type="evidence" value="ECO:0007669"/>
    <property type="project" value="InterPro"/>
</dbReference>
<keyword evidence="6" id="KW-1185">Reference proteome</keyword>
<evidence type="ECO:0000259" key="4">
    <source>
        <dbReference type="Pfam" id="PF02826"/>
    </source>
</evidence>
<comment type="caution">
    <text evidence="5">The sequence shown here is derived from an EMBL/GenBank/DDBJ whole genome shotgun (WGS) entry which is preliminary data.</text>
</comment>
<dbReference type="PANTHER" id="PTHR10996:SF129">
    <property type="entry name" value="2-HYDROXYACID DEHYDROGENASE C1773.17C-RELATED"/>
    <property type="match status" value="1"/>
</dbReference>
<evidence type="ECO:0000256" key="1">
    <source>
        <dbReference type="ARBA" id="ARBA00023002"/>
    </source>
</evidence>
<feature type="domain" description="D-isomer specific 2-hydroxyacid dehydrogenase catalytic" evidence="3">
    <location>
        <begin position="22"/>
        <end position="334"/>
    </location>
</feature>
<dbReference type="AlphaFoldDB" id="A0A1Y2ASD4"/>
<dbReference type="PROSITE" id="PS00671">
    <property type="entry name" value="D_2_HYDROXYACID_DH_3"/>
    <property type="match status" value="1"/>
</dbReference>
<dbReference type="InterPro" id="IPR036291">
    <property type="entry name" value="NAD(P)-bd_dom_sf"/>
</dbReference>
<dbReference type="InterPro" id="IPR006140">
    <property type="entry name" value="D-isomer_DH_NAD-bd"/>
</dbReference>
<dbReference type="SUPFAM" id="SSF52283">
    <property type="entry name" value="Formate/glycerate dehydrogenase catalytic domain-like"/>
    <property type="match status" value="1"/>
</dbReference>
<sequence>MTVTNKRKILAVGPAQGALKEYEQLAQDYEVHMIHRGPREEVKEAIREACLNQGPFEAAFILFANSSYGPMDEELLGPLWKNGNNVGVFAQCGTGYDNVMVDHISNHGCYFTNTPDAVTASTADFTVFLFLSVLRAGTYNEEYGRSGLWHKGLELSTDPAGLTLGVFGMGRIGKDFVRKVQPFGVKVIYNTRTQLPLDQEEELGLRYVSKDELLKTSDIISCLCPGTPETYHLIDTPDFEKMKDGVFFINSSRGSVVNTQPLIDALQSGKVKRAGLDVFEGEPGIPQYFLDSPRVTATPHVAAYTTGTIYRGEKDAMSNVRAFLEKGKPINNVNGPF</sequence>
<dbReference type="SUPFAM" id="SSF51735">
    <property type="entry name" value="NAD(P)-binding Rossmann-fold domains"/>
    <property type="match status" value="1"/>
</dbReference>
<evidence type="ECO:0000313" key="6">
    <source>
        <dbReference type="Proteomes" id="UP000193986"/>
    </source>
</evidence>
<proteinExistence type="inferred from homology"/>
<dbReference type="Pfam" id="PF02826">
    <property type="entry name" value="2-Hacid_dh_C"/>
    <property type="match status" value="1"/>
</dbReference>
<dbReference type="CDD" id="cd12168">
    <property type="entry name" value="Mand_dh_like"/>
    <property type="match status" value="1"/>
</dbReference>
<evidence type="ECO:0000259" key="3">
    <source>
        <dbReference type="Pfam" id="PF00389"/>
    </source>
</evidence>
<dbReference type="GO" id="GO:0030267">
    <property type="term" value="F:glyoxylate reductase (NADPH) activity"/>
    <property type="evidence" value="ECO:0007669"/>
    <property type="project" value="TreeGrafter"/>
</dbReference>
<keyword evidence="1 2" id="KW-0560">Oxidoreductase</keyword>
<dbReference type="PANTHER" id="PTHR10996">
    <property type="entry name" value="2-HYDROXYACID DEHYDROGENASE-RELATED"/>
    <property type="match status" value="1"/>
</dbReference>
<reference evidence="5 6" key="1">
    <citation type="submission" date="2016-07" db="EMBL/GenBank/DDBJ databases">
        <title>Pervasive Adenine N6-methylation of Active Genes in Fungi.</title>
        <authorList>
            <consortium name="DOE Joint Genome Institute"/>
            <person name="Mondo S.J."/>
            <person name="Dannebaum R.O."/>
            <person name="Kuo R.C."/>
            <person name="Labutti K."/>
            <person name="Haridas S."/>
            <person name="Kuo A."/>
            <person name="Salamov A."/>
            <person name="Ahrendt S.R."/>
            <person name="Lipzen A."/>
            <person name="Sullivan W."/>
            <person name="Andreopoulos W.B."/>
            <person name="Clum A."/>
            <person name="Lindquist E."/>
            <person name="Daum C."/>
            <person name="Ramamoorthy G.K."/>
            <person name="Gryganskyi A."/>
            <person name="Culley D."/>
            <person name="Magnuson J.K."/>
            <person name="James T.Y."/>
            <person name="O'Malley M.A."/>
            <person name="Stajich J.E."/>
            <person name="Spatafora J.W."/>
            <person name="Visel A."/>
            <person name="Grigoriev I.V."/>
        </authorList>
    </citation>
    <scope>NUCLEOTIDE SEQUENCE [LARGE SCALE GENOMIC DNA]</scope>
    <source>
        <strain evidence="5 6">68-887.2</strain>
    </source>
</reference>
<accession>A0A1Y2ASD4</accession>
<dbReference type="GO" id="GO:0005829">
    <property type="term" value="C:cytosol"/>
    <property type="evidence" value="ECO:0007669"/>
    <property type="project" value="TreeGrafter"/>
</dbReference>
<comment type="similarity">
    <text evidence="2">Belongs to the D-isomer specific 2-hydroxyacid dehydrogenase family.</text>
</comment>
<dbReference type="InterPro" id="IPR006139">
    <property type="entry name" value="D-isomer_2_OHA_DH_cat_dom"/>
</dbReference>
<protein>
    <submittedName>
        <fullName evidence="5">Glycerate-and formate-dehydrogenase</fullName>
    </submittedName>
</protein>